<feature type="binding site" evidence="2">
    <location>
        <begin position="8"/>
        <end position="15"/>
    </location>
    <ligand>
        <name>substrate</name>
    </ligand>
</feature>
<evidence type="ECO:0000256" key="2">
    <source>
        <dbReference type="PIRSR" id="PIRSR613078-2"/>
    </source>
</evidence>
<dbReference type="GO" id="GO:0016791">
    <property type="term" value="F:phosphatase activity"/>
    <property type="evidence" value="ECO:0007669"/>
    <property type="project" value="TreeGrafter"/>
</dbReference>
<gene>
    <name evidence="3" type="ORF">FKG95_13945</name>
</gene>
<dbReference type="InterPro" id="IPR029033">
    <property type="entry name" value="His_PPase_superfam"/>
</dbReference>
<dbReference type="GO" id="GO:0005737">
    <property type="term" value="C:cytoplasm"/>
    <property type="evidence" value="ECO:0007669"/>
    <property type="project" value="TreeGrafter"/>
</dbReference>
<protein>
    <submittedName>
        <fullName evidence="3">Histidine phosphatase family protein</fullName>
    </submittedName>
</protein>
<dbReference type="SMART" id="SM00855">
    <property type="entry name" value="PGAM"/>
    <property type="match status" value="1"/>
</dbReference>
<dbReference type="InterPro" id="IPR013078">
    <property type="entry name" value="His_Pase_superF_clade-1"/>
</dbReference>
<dbReference type="Proteomes" id="UP000315252">
    <property type="component" value="Unassembled WGS sequence"/>
</dbReference>
<keyword evidence="4" id="KW-1185">Reference proteome</keyword>
<dbReference type="AlphaFoldDB" id="A0A545TRF2"/>
<feature type="active site" description="Tele-phosphohistidine intermediate" evidence="1">
    <location>
        <position position="9"/>
    </location>
</feature>
<feature type="active site" description="Proton donor/acceptor" evidence="1">
    <location>
        <position position="78"/>
    </location>
</feature>
<evidence type="ECO:0000256" key="1">
    <source>
        <dbReference type="PIRSR" id="PIRSR613078-1"/>
    </source>
</evidence>
<dbReference type="Pfam" id="PF00300">
    <property type="entry name" value="His_Phos_1"/>
    <property type="match status" value="1"/>
</dbReference>
<dbReference type="PANTHER" id="PTHR48100:SF1">
    <property type="entry name" value="HISTIDINE PHOSPHATASE FAMILY PROTEIN-RELATED"/>
    <property type="match status" value="1"/>
</dbReference>
<evidence type="ECO:0000313" key="3">
    <source>
        <dbReference type="EMBL" id="TQV79798.1"/>
    </source>
</evidence>
<proteinExistence type="predicted"/>
<dbReference type="CDD" id="cd07067">
    <property type="entry name" value="HP_PGM_like"/>
    <property type="match status" value="1"/>
</dbReference>
<accession>A0A545TRF2</accession>
<dbReference type="PANTHER" id="PTHR48100">
    <property type="entry name" value="BROAD-SPECIFICITY PHOSPHATASE YOR283W-RELATED"/>
    <property type="match status" value="1"/>
</dbReference>
<comment type="caution">
    <text evidence="3">The sequence shown here is derived from an EMBL/GenBank/DDBJ whole genome shotgun (WGS) entry which is preliminary data.</text>
</comment>
<feature type="binding site" evidence="2">
    <location>
        <position position="57"/>
    </location>
    <ligand>
        <name>substrate</name>
    </ligand>
</feature>
<evidence type="ECO:0000313" key="4">
    <source>
        <dbReference type="Proteomes" id="UP000315252"/>
    </source>
</evidence>
<dbReference type="OrthoDB" id="9781415at2"/>
<reference evidence="3 4" key="1">
    <citation type="submission" date="2019-06" db="EMBL/GenBank/DDBJ databases">
        <title>Whole genome sequence for Rhodospirillaceae sp. R148.</title>
        <authorList>
            <person name="Wang G."/>
        </authorList>
    </citation>
    <scope>NUCLEOTIDE SEQUENCE [LARGE SCALE GENOMIC DNA]</scope>
    <source>
        <strain evidence="3 4">R148</strain>
    </source>
</reference>
<name>A0A545TRF2_9PROT</name>
<dbReference type="RefSeq" id="WP_142896978.1">
    <property type="nucleotide sequence ID" value="NZ_ML660055.1"/>
</dbReference>
<dbReference type="SUPFAM" id="SSF53254">
    <property type="entry name" value="Phosphoglycerate mutase-like"/>
    <property type="match status" value="1"/>
</dbReference>
<organism evidence="3 4">
    <name type="scientific">Denitrobaculum tricleocarpae</name>
    <dbReference type="NCBI Taxonomy" id="2591009"/>
    <lineage>
        <taxon>Bacteria</taxon>
        <taxon>Pseudomonadati</taxon>
        <taxon>Pseudomonadota</taxon>
        <taxon>Alphaproteobacteria</taxon>
        <taxon>Rhodospirillales</taxon>
        <taxon>Rhodospirillaceae</taxon>
        <taxon>Denitrobaculum</taxon>
    </lineage>
</organism>
<dbReference type="Gene3D" id="3.40.50.1240">
    <property type="entry name" value="Phosphoglycerate mutase-like"/>
    <property type="match status" value="1"/>
</dbReference>
<dbReference type="InterPro" id="IPR050275">
    <property type="entry name" value="PGM_Phosphatase"/>
</dbReference>
<dbReference type="EMBL" id="VHSH01000004">
    <property type="protein sequence ID" value="TQV79798.1"/>
    <property type="molecule type" value="Genomic_DNA"/>
</dbReference>
<sequence length="196" mass="21668">MTLLYILRHGVTPWNQEGRIQGQSDIGLADEARAEIPSWTLPAGARSARWLSSPLIRARDTAAILGHPDAQIEARLQEMHWGAWEGQRLADLRRDLGAEMTENEARGLDLQPPGGESPRDVQIRLKPLLTSLAEKKETVTAVSHKGVIRALYALASGWDMTGKPPLKLQNDCCHAFRLSPDGRPALEELNISMLAR</sequence>